<dbReference type="EMBL" id="UWPJ01000024">
    <property type="protein sequence ID" value="VCU71090.1"/>
    <property type="molecule type" value="Genomic_DNA"/>
</dbReference>
<gene>
    <name evidence="1" type="ORF">PIGHUM_03170</name>
</gene>
<reference evidence="1 2" key="1">
    <citation type="submission" date="2018-10" db="EMBL/GenBank/DDBJ databases">
        <authorList>
            <person name="Criscuolo A."/>
        </authorList>
    </citation>
    <scope>NUCLEOTIDE SEQUENCE [LARGE SCALE GENOMIC DNA]</scope>
    <source>
        <strain evidence="1">DnA1</strain>
    </source>
</reference>
<dbReference type="Proteomes" id="UP000277294">
    <property type="component" value="Unassembled WGS sequence"/>
</dbReference>
<evidence type="ECO:0008006" key="3">
    <source>
        <dbReference type="Google" id="ProtNLM"/>
    </source>
</evidence>
<evidence type="ECO:0000313" key="1">
    <source>
        <dbReference type="EMBL" id="VCU71090.1"/>
    </source>
</evidence>
<dbReference type="AlphaFoldDB" id="A0A3P4B648"/>
<keyword evidence="2" id="KW-1185">Reference proteome</keyword>
<organism evidence="1 2">
    <name type="scientific">Pigmentiphaga humi</name>
    <dbReference type="NCBI Taxonomy" id="2478468"/>
    <lineage>
        <taxon>Bacteria</taxon>
        <taxon>Pseudomonadati</taxon>
        <taxon>Pseudomonadota</taxon>
        <taxon>Betaproteobacteria</taxon>
        <taxon>Burkholderiales</taxon>
        <taxon>Alcaligenaceae</taxon>
        <taxon>Pigmentiphaga</taxon>
    </lineage>
</organism>
<sequence>MRFTVQTQAGPRSLDIDIDRLVIAGWTGRDVQAMEHHIQELEALGIPRPARTPMFYRVAAARLGVFDSVQSPGEASSGEVEFMLLRHAGRVYVGVASDHTDREVEAYSVTVSKQMCDKPCADTLWPLEEVHAHWDRLLLHSWIREHGRMTRYQSGPATTMLDPAALLEDMAGFEPFENGTAVLGGTLAAIGGVRPSERFEFELEDPLLKRSIRGGYDIVPLPLRG</sequence>
<dbReference type="Pfam" id="PF11010">
    <property type="entry name" value="DUF2848"/>
    <property type="match status" value="1"/>
</dbReference>
<proteinExistence type="predicted"/>
<dbReference type="SUPFAM" id="SSF56529">
    <property type="entry name" value="FAH"/>
    <property type="match status" value="1"/>
</dbReference>
<dbReference type="InterPro" id="IPR036663">
    <property type="entry name" value="Fumarylacetoacetase_C_sf"/>
</dbReference>
<dbReference type="GO" id="GO:0003824">
    <property type="term" value="F:catalytic activity"/>
    <property type="evidence" value="ECO:0007669"/>
    <property type="project" value="InterPro"/>
</dbReference>
<accession>A0A3P4B648</accession>
<protein>
    <recommendedName>
        <fullName evidence="3">DUF2848 domain-containing protein</fullName>
    </recommendedName>
</protein>
<dbReference type="InterPro" id="IPR021269">
    <property type="entry name" value="DUF2848"/>
</dbReference>
<dbReference type="RefSeq" id="WP_124080553.1">
    <property type="nucleotide sequence ID" value="NZ_UWPJ01000024.1"/>
</dbReference>
<name>A0A3P4B648_9BURK</name>
<dbReference type="OrthoDB" id="9792678at2"/>
<evidence type="ECO:0000313" key="2">
    <source>
        <dbReference type="Proteomes" id="UP000277294"/>
    </source>
</evidence>